<dbReference type="Pfam" id="PF01661">
    <property type="entry name" value="Macro"/>
    <property type="match status" value="1"/>
</dbReference>
<dbReference type="Proteomes" id="UP000028875">
    <property type="component" value="Unassembled WGS sequence"/>
</dbReference>
<accession>A0A024QJ94</accession>
<dbReference type="STRING" id="1462526.BN990_04370"/>
<dbReference type="eggNOG" id="COG2110">
    <property type="taxonomic scope" value="Bacteria"/>
</dbReference>
<evidence type="ECO:0000313" key="2">
    <source>
        <dbReference type="EMBL" id="CDQ41991.1"/>
    </source>
</evidence>
<sequence>MKVEINGNTLELTVADITKQNTDAIVNAANGTLMGGGGVDGAIHQAAGSKLVQACKTIREQKLHGERLSTGEAVITNGFQLPAAYVIHTVGPVWNESNASTLDQRLMNCYINSLQLASNYDLSSISFPSISTGIYRYPLDRAAQIAIRSIGQYLQSHRFGEATMTLSSKDDYYVYKTELDKIINPT</sequence>
<dbReference type="OrthoDB" id="6194521at2"/>
<organism evidence="2 3">
    <name type="scientific">Virgibacillus massiliensis</name>
    <dbReference type="NCBI Taxonomy" id="1462526"/>
    <lineage>
        <taxon>Bacteria</taxon>
        <taxon>Bacillati</taxon>
        <taxon>Bacillota</taxon>
        <taxon>Bacilli</taxon>
        <taxon>Bacillales</taxon>
        <taxon>Bacillaceae</taxon>
        <taxon>Virgibacillus</taxon>
    </lineage>
</organism>
<dbReference type="SMART" id="SM00506">
    <property type="entry name" value="A1pp"/>
    <property type="match status" value="1"/>
</dbReference>
<dbReference type="InterPro" id="IPR043472">
    <property type="entry name" value="Macro_dom-like"/>
</dbReference>
<dbReference type="Gene3D" id="3.40.220.10">
    <property type="entry name" value="Leucine Aminopeptidase, subunit E, domain 1"/>
    <property type="match status" value="1"/>
</dbReference>
<dbReference type="InterPro" id="IPR002589">
    <property type="entry name" value="Macro_dom"/>
</dbReference>
<dbReference type="AlphaFoldDB" id="A0A024QJ94"/>
<dbReference type="SUPFAM" id="SSF52949">
    <property type="entry name" value="Macro domain-like"/>
    <property type="match status" value="1"/>
</dbReference>
<dbReference type="EMBL" id="CCDP010000004">
    <property type="protein sequence ID" value="CDQ41991.1"/>
    <property type="molecule type" value="Genomic_DNA"/>
</dbReference>
<protein>
    <submittedName>
        <fullName evidence="2">O-acetyl-ADP-ribose deacetylase</fullName>
    </submittedName>
</protein>
<dbReference type="PANTHER" id="PTHR11106">
    <property type="entry name" value="GANGLIOSIDE INDUCED DIFFERENTIATION ASSOCIATED PROTEIN 2-RELATED"/>
    <property type="match status" value="1"/>
</dbReference>
<comment type="caution">
    <text evidence="2">The sequence shown here is derived from an EMBL/GenBank/DDBJ whole genome shotgun (WGS) entry which is preliminary data.</text>
</comment>
<proteinExistence type="predicted"/>
<dbReference type="PANTHER" id="PTHR11106:SF27">
    <property type="entry name" value="MACRO DOMAIN-CONTAINING PROTEIN"/>
    <property type="match status" value="1"/>
</dbReference>
<gene>
    <name evidence="2" type="primary">ymdB</name>
    <name evidence="2" type="ORF">BN990_04370</name>
</gene>
<name>A0A024QJ94_9BACI</name>
<feature type="domain" description="Macro" evidence="1">
    <location>
        <begin position="1"/>
        <end position="183"/>
    </location>
</feature>
<dbReference type="PROSITE" id="PS51154">
    <property type="entry name" value="MACRO"/>
    <property type="match status" value="1"/>
</dbReference>
<dbReference type="CDD" id="cd02908">
    <property type="entry name" value="Macro_OAADPr_deacetylase"/>
    <property type="match status" value="1"/>
</dbReference>
<evidence type="ECO:0000313" key="3">
    <source>
        <dbReference type="Proteomes" id="UP000028875"/>
    </source>
</evidence>
<evidence type="ECO:0000259" key="1">
    <source>
        <dbReference type="PROSITE" id="PS51154"/>
    </source>
</evidence>
<reference evidence="3" key="2">
    <citation type="submission" date="2014-05" db="EMBL/GenBank/DDBJ databases">
        <title>Draft genome sequence of Virgibacillus massiliensis Vm-5.</title>
        <authorList>
            <person name="Khelaifia S."/>
            <person name="Croce O."/>
            <person name="Lagier J.C."/>
            <person name="Raoult D."/>
        </authorList>
    </citation>
    <scope>NUCLEOTIDE SEQUENCE [LARGE SCALE GENOMIC DNA]</scope>
    <source>
        <strain evidence="3">Vm-5</strain>
    </source>
</reference>
<keyword evidence="3" id="KW-1185">Reference proteome</keyword>
<reference evidence="2 3" key="1">
    <citation type="submission" date="2014-03" db="EMBL/GenBank/DDBJ databases">
        <authorList>
            <person name="Urmite Genomes U."/>
        </authorList>
    </citation>
    <scope>NUCLEOTIDE SEQUENCE [LARGE SCALE GENOMIC DNA]</scope>
    <source>
        <strain evidence="2 3">Vm-5</strain>
    </source>
</reference>